<dbReference type="PANTHER" id="PTHR33070:SF120">
    <property type="entry name" value="EXPRESSED PROTEIN"/>
    <property type="match status" value="1"/>
</dbReference>
<dbReference type="Proteomes" id="UP000095767">
    <property type="component" value="Unassembled WGS sequence"/>
</dbReference>
<evidence type="ECO:0000313" key="3">
    <source>
        <dbReference type="Proteomes" id="UP000095767"/>
    </source>
</evidence>
<dbReference type="AlphaFoldDB" id="A0A1E5WMR6"/>
<organism evidence="2 3">
    <name type="scientific">Dichanthelium oligosanthes</name>
    <dbReference type="NCBI Taxonomy" id="888268"/>
    <lineage>
        <taxon>Eukaryota</taxon>
        <taxon>Viridiplantae</taxon>
        <taxon>Streptophyta</taxon>
        <taxon>Embryophyta</taxon>
        <taxon>Tracheophyta</taxon>
        <taxon>Spermatophyta</taxon>
        <taxon>Magnoliopsida</taxon>
        <taxon>Liliopsida</taxon>
        <taxon>Poales</taxon>
        <taxon>Poaceae</taxon>
        <taxon>PACMAD clade</taxon>
        <taxon>Panicoideae</taxon>
        <taxon>Panicodae</taxon>
        <taxon>Paniceae</taxon>
        <taxon>Dichantheliinae</taxon>
        <taxon>Dichanthelium</taxon>
    </lineage>
</organism>
<sequence>MPCSSKWSLVSKAFQKKNVVCEEEQLQALESNIVDLENGVATLFRTLIQSRVSLLNTLCRDHTTTLTTCD</sequence>
<dbReference type="OrthoDB" id="689036at2759"/>
<evidence type="ECO:0000256" key="1">
    <source>
        <dbReference type="SAM" id="Coils"/>
    </source>
</evidence>
<dbReference type="EMBL" id="LWDX02000995">
    <property type="protein sequence ID" value="OEL38658.1"/>
    <property type="molecule type" value="Genomic_DNA"/>
</dbReference>
<proteinExistence type="predicted"/>
<gene>
    <name evidence="2" type="ORF">BAE44_0000323</name>
</gene>
<keyword evidence="1" id="KW-0175">Coiled coil</keyword>
<dbReference type="InterPro" id="IPR004320">
    <property type="entry name" value="BPS1_pln"/>
</dbReference>
<reference evidence="2 3" key="1">
    <citation type="submission" date="2016-09" db="EMBL/GenBank/DDBJ databases">
        <title>The draft genome of Dichanthelium oligosanthes: A C3 panicoid grass species.</title>
        <authorList>
            <person name="Studer A.J."/>
            <person name="Schnable J.C."/>
            <person name="Brutnell T.P."/>
        </authorList>
    </citation>
    <scope>NUCLEOTIDE SEQUENCE [LARGE SCALE GENOMIC DNA]</scope>
    <source>
        <strain evidence="3">cv. Kellogg 1175</strain>
        <tissue evidence="2">Leaf</tissue>
    </source>
</reference>
<dbReference type="PANTHER" id="PTHR33070">
    <property type="entry name" value="OS06G0725500 PROTEIN"/>
    <property type="match status" value="1"/>
</dbReference>
<dbReference type="GO" id="GO:0048364">
    <property type="term" value="P:root development"/>
    <property type="evidence" value="ECO:0007669"/>
    <property type="project" value="InterPro"/>
</dbReference>
<name>A0A1E5WMR6_9POAL</name>
<feature type="coiled-coil region" evidence="1">
    <location>
        <begin position="12"/>
        <end position="39"/>
    </location>
</feature>
<protein>
    <submittedName>
        <fullName evidence="2">Uncharacterized protein</fullName>
    </submittedName>
</protein>
<accession>A0A1E5WMR6</accession>
<dbReference type="Pfam" id="PF03087">
    <property type="entry name" value="BPS1"/>
    <property type="match status" value="1"/>
</dbReference>
<comment type="caution">
    <text evidence="2">The sequence shown here is derived from an EMBL/GenBank/DDBJ whole genome shotgun (WGS) entry which is preliminary data.</text>
</comment>
<keyword evidence="3" id="KW-1185">Reference proteome</keyword>
<evidence type="ECO:0000313" key="2">
    <source>
        <dbReference type="EMBL" id="OEL38658.1"/>
    </source>
</evidence>
<dbReference type="GO" id="GO:0048367">
    <property type="term" value="P:shoot system development"/>
    <property type="evidence" value="ECO:0007669"/>
    <property type="project" value="InterPro"/>
</dbReference>